<name>A0A368XH94_9BACI</name>
<keyword evidence="10" id="KW-1185">Reference proteome</keyword>
<feature type="transmembrane region" description="Helical" evidence="7">
    <location>
        <begin position="118"/>
        <end position="137"/>
    </location>
</feature>
<evidence type="ECO:0000256" key="2">
    <source>
        <dbReference type="ARBA" id="ARBA00005745"/>
    </source>
</evidence>
<reference evidence="9 10" key="1">
    <citation type="submission" date="2018-07" db="EMBL/GenBank/DDBJ databases">
        <title>Genomic Encyclopedia of Type Strains, Phase IV (KMG-IV): sequencing the most valuable type-strain genomes for metagenomic binning, comparative biology and taxonomic classification.</title>
        <authorList>
            <person name="Goeker M."/>
        </authorList>
    </citation>
    <scope>NUCLEOTIDE SEQUENCE [LARGE SCALE GENOMIC DNA]</scope>
    <source>
        <strain evidence="9 10">DSM 27696</strain>
    </source>
</reference>
<dbReference type="GO" id="GO:0005886">
    <property type="term" value="C:plasma membrane"/>
    <property type="evidence" value="ECO:0007669"/>
    <property type="project" value="UniProtKB-SubCell"/>
</dbReference>
<dbReference type="EMBL" id="QPJJ01000011">
    <property type="protein sequence ID" value="RCW65384.1"/>
    <property type="molecule type" value="Genomic_DNA"/>
</dbReference>
<evidence type="ECO:0000313" key="9">
    <source>
        <dbReference type="EMBL" id="RCW65384.1"/>
    </source>
</evidence>
<dbReference type="RefSeq" id="WP_114353669.1">
    <property type="nucleotide sequence ID" value="NZ_QPJJ01000011.1"/>
</dbReference>
<comment type="subcellular location">
    <subcellularLocation>
        <location evidence="1">Cell membrane</location>
        <topology evidence="1">Multi-pass membrane protein</topology>
    </subcellularLocation>
</comment>
<feature type="domain" description="Type II secretion system protein GspF" evidence="8">
    <location>
        <begin position="223"/>
        <end position="342"/>
    </location>
</feature>
<dbReference type="AlphaFoldDB" id="A0A368XH94"/>
<dbReference type="InterPro" id="IPR042094">
    <property type="entry name" value="T2SS_GspF_sf"/>
</dbReference>
<evidence type="ECO:0000256" key="7">
    <source>
        <dbReference type="SAM" id="Phobius"/>
    </source>
</evidence>
<keyword evidence="6 7" id="KW-0472">Membrane</keyword>
<protein>
    <submittedName>
        <fullName evidence="9">Competence protein ComGB</fullName>
    </submittedName>
</protein>
<dbReference type="Gene3D" id="1.20.81.30">
    <property type="entry name" value="Type II secretion system (T2SS), domain F"/>
    <property type="match status" value="2"/>
</dbReference>
<feature type="domain" description="Type II secretion system protein GspF" evidence="8">
    <location>
        <begin position="25"/>
        <end position="136"/>
    </location>
</feature>
<keyword evidence="3" id="KW-1003">Cell membrane</keyword>
<evidence type="ECO:0000256" key="5">
    <source>
        <dbReference type="ARBA" id="ARBA00022989"/>
    </source>
</evidence>
<comment type="similarity">
    <text evidence="2">Belongs to the GSP F family.</text>
</comment>
<dbReference type="PANTHER" id="PTHR30012:SF0">
    <property type="entry name" value="TYPE II SECRETION SYSTEM PROTEIN F-RELATED"/>
    <property type="match status" value="1"/>
</dbReference>
<evidence type="ECO:0000313" key="10">
    <source>
        <dbReference type="Proteomes" id="UP000252585"/>
    </source>
</evidence>
<dbReference type="PANTHER" id="PTHR30012">
    <property type="entry name" value="GENERAL SECRETION PATHWAY PROTEIN"/>
    <property type="match status" value="1"/>
</dbReference>
<organism evidence="9 10">
    <name type="scientific">Saliterribacillus persicus</name>
    <dbReference type="NCBI Taxonomy" id="930114"/>
    <lineage>
        <taxon>Bacteria</taxon>
        <taxon>Bacillati</taxon>
        <taxon>Bacillota</taxon>
        <taxon>Bacilli</taxon>
        <taxon>Bacillales</taxon>
        <taxon>Bacillaceae</taxon>
        <taxon>Saliterribacillus</taxon>
    </lineage>
</organism>
<keyword evidence="5 7" id="KW-1133">Transmembrane helix</keyword>
<feature type="transmembrane region" description="Helical" evidence="7">
    <location>
        <begin position="157"/>
        <end position="186"/>
    </location>
</feature>
<evidence type="ECO:0000256" key="6">
    <source>
        <dbReference type="ARBA" id="ARBA00023136"/>
    </source>
</evidence>
<dbReference type="InterPro" id="IPR018076">
    <property type="entry name" value="T2SS_GspF_dom"/>
</dbReference>
<sequence length="350" mass="41126">MDLRIPLFSMKKKQKLTIDLQYQILNRLLHLLERDYPLLDALEIMKWEVSWKKILNLVESNLQNGKSFSTTLDNVGFETNVVSFMAICLKQGNIQQGLRHCTLMLKQQRDFLSQLNRVLRYPLLLFTIFIILLFFLKHSIYPSFHSLFSTVQESTSILIYTTILIDTLYYTLISFIILLICVLFIFKQKTFPLSVDLKLNLFKKVPILNYYTKNRVTFLLSMHMSTLLDSGISLKDSLMILSKETKNEFLSFYSEFFIKHLERGQIINSVLPQCDYLYEDLQSIFQKNANYDQLSKDLSVYANFLLDESEYKTKKIILIIQPTFFCILAIFIIAIYTSLMLPMFDLITTI</sequence>
<evidence type="ECO:0000259" key="8">
    <source>
        <dbReference type="Pfam" id="PF00482"/>
    </source>
</evidence>
<dbReference type="Proteomes" id="UP000252585">
    <property type="component" value="Unassembled WGS sequence"/>
</dbReference>
<evidence type="ECO:0000256" key="4">
    <source>
        <dbReference type="ARBA" id="ARBA00022692"/>
    </source>
</evidence>
<evidence type="ECO:0000256" key="3">
    <source>
        <dbReference type="ARBA" id="ARBA00022475"/>
    </source>
</evidence>
<dbReference type="Pfam" id="PF00482">
    <property type="entry name" value="T2SSF"/>
    <property type="match status" value="2"/>
</dbReference>
<gene>
    <name evidence="9" type="ORF">DFR57_111119</name>
</gene>
<feature type="transmembrane region" description="Helical" evidence="7">
    <location>
        <begin position="316"/>
        <end position="336"/>
    </location>
</feature>
<dbReference type="InterPro" id="IPR003004">
    <property type="entry name" value="GspF/PilC"/>
</dbReference>
<proteinExistence type="inferred from homology"/>
<dbReference type="OrthoDB" id="1638902at2"/>
<evidence type="ECO:0000256" key="1">
    <source>
        <dbReference type="ARBA" id="ARBA00004651"/>
    </source>
</evidence>
<accession>A0A368XH94</accession>
<comment type="caution">
    <text evidence="9">The sequence shown here is derived from an EMBL/GenBank/DDBJ whole genome shotgun (WGS) entry which is preliminary data.</text>
</comment>
<keyword evidence="4 7" id="KW-0812">Transmembrane</keyword>